<dbReference type="OrthoDB" id="4899946at2759"/>
<dbReference type="AlphaFoldDB" id="A0A2K0U7M7"/>
<feature type="compositionally biased region" description="Low complexity" evidence="2">
    <location>
        <begin position="132"/>
        <end position="155"/>
    </location>
</feature>
<evidence type="ECO:0000259" key="3">
    <source>
        <dbReference type="PROSITE" id="PS50102"/>
    </source>
</evidence>
<dbReference type="Proteomes" id="UP000236290">
    <property type="component" value="Unassembled WGS sequence"/>
</dbReference>
<keyword evidence="1" id="KW-0694">RNA-binding</keyword>
<dbReference type="PROSITE" id="PS50102">
    <property type="entry name" value="RRM"/>
    <property type="match status" value="1"/>
</dbReference>
<comment type="caution">
    <text evidence="4">The sequence shown here is derived from an EMBL/GenBank/DDBJ whole genome shotgun (WGS) entry which is preliminary data.</text>
</comment>
<accession>A0A2K0U7M7</accession>
<dbReference type="Gene3D" id="3.30.70.330">
    <property type="match status" value="1"/>
</dbReference>
<protein>
    <recommendedName>
        <fullName evidence="3">RRM domain-containing protein</fullName>
    </recommendedName>
</protein>
<feature type="region of interest" description="Disordered" evidence="2">
    <location>
        <begin position="132"/>
        <end position="184"/>
    </location>
</feature>
<reference evidence="4 5" key="1">
    <citation type="submission" date="2017-02" db="EMBL/GenBank/DDBJ databases">
        <title>Genomes of Trichoderma spp. with biocontrol activity.</title>
        <authorList>
            <person name="Gardiner D."/>
            <person name="Kazan K."/>
            <person name="Vos C."/>
            <person name="Harvey P."/>
        </authorList>
    </citation>
    <scope>NUCLEOTIDE SEQUENCE [LARGE SCALE GENOMIC DNA]</scope>
    <source>
        <strain evidence="4 5">Tr1</strain>
    </source>
</reference>
<dbReference type="Pfam" id="PF00076">
    <property type="entry name" value="RRM_1"/>
    <property type="match status" value="1"/>
</dbReference>
<sequence>MAPRDAQFEAIIEPYRRERRLLVAKNIFFEATRAEFETAVRTKLTMGDAVSFVWPRPTDWRFRRNTKRHRGYTFFVFNTRADAQRAVRELRPFDFRGRRVTIQIASREAFVSGSQSAQATPAPPAAAAAAATATAATAASTAAAAAAPPAAAPAAPATPAPASPAAATNRNPSDSTEEPRTSWW</sequence>
<proteinExistence type="predicted"/>
<dbReference type="EMBL" id="MTYI01000074">
    <property type="protein sequence ID" value="PNP53778.1"/>
    <property type="molecule type" value="Genomic_DNA"/>
</dbReference>
<evidence type="ECO:0000313" key="4">
    <source>
        <dbReference type="EMBL" id="PNP53778.1"/>
    </source>
</evidence>
<dbReference type="InterPro" id="IPR035979">
    <property type="entry name" value="RBD_domain_sf"/>
</dbReference>
<evidence type="ECO:0000313" key="5">
    <source>
        <dbReference type="Proteomes" id="UP000236290"/>
    </source>
</evidence>
<dbReference type="GO" id="GO:0003723">
    <property type="term" value="F:RNA binding"/>
    <property type="evidence" value="ECO:0007669"/>
    <property type="project" value="UniProtKB-UniRule"/>
</dbReference>
<organism evidence="4 5">
    <name type="scientific">Trichoderma harzianum</name>
    <name type="common">Hypocrea lixii</name>
    <dbReference type="NCBI Taxonomy" id="5544"/>
    <lineage>
        <taxon>Eukaryota</taxon>
        <taxon>Fungi</taxon>
        <taxon>Dikarya</taxon>
        <taxon>Ascomycota</taxon>
        <taxon>Pezizomycotina</taxon>
        <taxon>Sordariomycetes</taxon>
        <taxon>Hypocreomycetidae</taxon>
        <taxon>Hypocreales</taxon>
        <taxon>Hypocreaceae</taxon>
        <taxon>Trichoderma</taxon>
    </lineage>
</organism>
<dbReference type="InterPro" id="IPR000504">
    <property type="entry name" value="RRM_dom"/>
</dbReference>
<gene>
    <name evidence="4" type="ORF">THARTR1_05902</name>
</gene>
<evidence type="ECO:0000256" key="2">
    <source>
        <dbReference type="SAM" id="MobiDB-lite"/>
    </source>
</evidence>
<name>A0A2K0U7M7_TRIHA</name>
<evidence type="ECO:0000256" key="1">
    <source>
        <dbReference type="PROSITE-ProRule" id="PRU00176"/>
    </source>
</evidence>
<dbReference type="InterPro" id="IPR012677">
    <property type="entry name" value="Nucleotide-bd_a/b_plait_sf"/>
</dbReference>
<dbReference type="SUPFAM" id="SSF54928">
    <property type="entry name" value="RNA-binding domain, RBD"/>
    <property type="match status" value="1"/>
</dbReference>
<feature type="domain" description="RRM" evidence="3">
    <location>
        <begin position="20"/>
        <end position="107"/>
    </location>
</feature>